<accession>A0A8H5HGF0</accession>
<evidence type="ECO:0000256" key="7">
    <source>
        <dbReference type="ARBA" id="ARBA00023136"/>
    </source>
</evidence>
<keyword evidence="4 8" id="KW-1133">Transmembrane helix</keyword>
<dbReference type="GO" id="GO:0005789">
    <property type="term" value="C:endoplasmic reticulum membrane"/>
    <property type="evidence" value="ECO:0007669"/>
    <property type="project" value="UniProtKB-SubCell"/>
</dbReference>
<dbReference type="PANTHER" id="PTHR13466">
    <property type="entry name" value="TEX2 PROTEIN-RELATED"/>
    <property type="match status" value="1"/>
</dbReference>
<proteinExistence type="inferred from homology"/>
<reference evidence="11 12" key="1">
    <citation type="journal article" date="2020" name="ISME J.">
        <title>Uncovering the hidden diversity of litter-decomposition mechanisms in mushroom-forming fungi.</title>
        <authorList>
            <person name="Floudas D."/>
            <person name="Bentzer J."/>
            <person name="Ahren D."/>
            <person name="Johansson T."/>
            <person name="Persson P."/>
            <person name="Tunlid A."/>
        </authorList>
    </citation>
    <scope>NUCLEOTIDE SEQUENCE [LARGE SCALE GENOMIC DNA]</scope>
    <source>
        <strain evidence="11 12">CBS 406.79</strain>
    </source>
</reference>
<keyword evidence="1" id="KW-0813">Transport</keyword>
<comment type="similarity">
    <text evidence="8">Belongs to the MMM1 family.</text>
</comment>
<dbReference type="InterPro" id="IPR019411">
    <property type="entry name" value="MMM1_dom"/>
</dbReference>
<dbReference type="PROSITE" id="PS51847">
    <property type="entry name" value="SMP"/>
    <property type="match status" value="1"/>
</dbReference>
<keyword evidence="7 8" id="KW-0472">Membrane</keyword>
<gene>
    <name evidence="8" type="primary">MMM1</name>
    <name evidence="11" type="ORF">D9757_006392</name>
</gene>
<evidence type="ECO:0000256" key="4">
    <source>
        <dbReference type="ARBA" id="ARBA00022989"/>
    </source>
</evidence>
<evidence type="ECO:0000256" key="3">
    <source>
        <dbReference type="ARBA" id="ARBA00022824"/>
    </source>
</evidence>
<keyword evidence="5" id="KW-0445">Lipid transport</keyword>
<dbReference type="HAMAP" id="MF_03103">
    <property type="entry name" value="Mmm1"/>
    <property type="match status" value="1"/>
</dbReference>
<dbReference type="GO" id="GO:1990456">
    <property type="term" value="P:mitochondrion-endoplasmic reticulum membrane tethering"/>
    <property type="evidence" value="ECO:0007669"/>
    <property type="project" value="TreeGrafter"/>
</dbReference>
<evidence type="ECO:0000256" key="2">
    <source>
        <dbReference type="ARBA" id="ARBA00022692"/>
    </source>
</evidence>
<comment type="subunit">
    <text evidence="8">Homodimer. Component of the ER-mitochondria encounter structure (ERMES) or MDM complex, composed of MMM1, MDM10, MDM12 and MDM34. A MMM1 homodimer associates with one molecule of MDM12 on each side in a pairwise head-to-tail manner, and the SMP-LTD domains of MMM1 and MDM12 generate a continuous hydrophobic tunnel for phospholipid trafficking.</text>
</comment>
<feature type="topological domain" description="Cytoplasmic" evidence="8">
    <location>
        <begin position="38"/>
        <end position="294"/>
    </location>
</feature>
<dbReference type="GO" id="GO:0045040">
    <property type="term" value="P:protein insertion into mitochondrial outer membrane"/>
    <property type="evidence" value="ECO:0007669"/>
    <property type="project" value="UniProtKB-UniRule"/>
</dbReference>
<dbReference type="PANTHER" id="PTHR13466:SF0">
    <property type="entry name" value="SMP-LTD DOMAIN-CONTAINING PROTEIN"/>
    <property type="match status" value="1"/>
</dbReference>
<dbReference type="CDD" id="cd21671">
    <property type="entry name" value="SMP_Mmm1"/>
    <property type="match status" value="1"/>
</dbReference>
<feature type="transmembrane region" description="Helical" evidence="9">
    <location>
        <begin position="12"/>
        <end position="36"/>
    </location>
</feature>
<evidence type="ECO:0000313" key="12">
    <source>
        <dbReference type="Proteomes" id="UP000518752"/>
    </source>
</evidence>
<evidence type="ECO:0000256" key="9">
    <source>
        <dbReference type="SAM" id="Phobius"/>
    </source>
</evidence>
<dbReference type="EMBL" id="JAACJN010000049">
    <property type="protein sequence ID" value="KAF5382902.1"/>
    <property type="molecule type" value="Genomic_DNA"/>
</dbReference>
<dbReference type="InterPro" id="IPR027537">
    <property type="entry name" value="Mmm1"/>
</dbReference>
<evidence type="ECO:0000256" key="1">
    <source>
        <dbReference type="ARBA" id="ARBA00022448"/>
    </source>
</evidence>
<evidence type="ECO:0000313" key="11">
    <source>
        <dbReference type="EMBL" id="KAF5382902.1"/>
    </source>
</evidence>
<dbReference type="AlphaFoldDB" id="A0A8H5HGF0"/>
<sequence>MGANYLLSLQPTFTQGLILGQLSILGLLVFILKYLFLDSTKYPFETTSYHPRFNSDSIMRAQKHYYQSANEDELKKENESAEWLNLLLHQIVGTYRSKLRDDLAGLEGDEVARKRIEDYANQIRPIGFLDHIVVHSVDLGSSAPHLSNGRLSAALNPTQIEFDVEYTDSISVSLSTSYLFNYPMPLFARLPVSLTVSLSLFKSSVTMTPPLHTSPAPTLTFSICPNFTLELTTVSLMGSRAKLANVPKLHDLIQHQVHRILAAKGTWKIVLPGLATVTEAKQKVKKEMAGVAVA</sequence>
<keyword evidence="12" id="KW-1185">Reference proteome</keyword>
<keyword evidence="3 8" id="KW-0256">Endoplasmic reticulum</keyword>
<protein>
    <recommendedName>
        <fullName evidence="8">Maintenance of mitochondrial morphology protein 1</fullName>
    </recommendedName>
</protein>
<comment type="caution">
    <text evidence="11">The sequence shown here is derived from an EMBL/GenBank/DDBJ whole genome shotgun (WGS) entry which is preliminary data.</text>
</comment>
<dbReference type="GO" id="GO:0015914">
    <property type="term" value="P:phospholipid transport"/>
    <property type="evidence" value="ECO:0007669"/>
    <property type="project" value="TreeGrafter"/>
</dbReference>
<feature type="domain" description="SMP-LTD" evidence="10">
    <location>
        <begin position="77"/>
        <end position="280"/>
    </location>
</feature>
<dbReference type="GO" id="GO:0032865">
    <property type="term" value="C:ERMES complex"/>
    <property type="evidence" value="ECO:0007669"/>
    <property type="project" value="UniProtKB-UniRule"/>
</dbReference>
<comment type="subcellular location">
    <subcellularLocation>
        <location evidence="8">Endoplasmic reticulum membrane</location>
        <topology evidence="8">Single-pass type I membrane protein</topology>
    </subcellularLocation>
    <text evidence="8">The ERMES/MDM complex localizes to a few discrete foci (around 10 per single cell), that represent mitochondria-endoplasmic reticulum junctions. These foci are often found next to mtDNA nucleoids.</text>
</comment>
<dbReference type="Pfam" id="PF10296">
    <property type="entry name" value="MMM1"/>
    <property type="match status" value="2"/>
</dbReference>
<evidence type="ECO:0000256" key="6">
    <source>
        <dbReference type="ARBA" id="ARBA00023121"/>
    </source>
</evidence>
<keyword evidence="2 8" id="KW-0812">Transmembrane</keyword>
<organism evidence="11 12">
    <name type="scientific">Collybiopsis confluens</name>
    <dbReference type="NCBI Taxonomy" id="2823264"/>
    <lineage>
        <taxon>Eukaryota</taxon>
        <taxon>Fungi</taxon>
        <taxon>Dikarya</taxon>
        <taxon>Basidiomycota</taxon>
        <taxon>Agaricomycotina</taxon>
        <taxon>Agaricomycetes</taxon>
        <taxon>Agaricomycetidae</taxon>
        <taxon>Agaricales</taxon>
        <taxon>Marasmiineae</taxon>
        <taxon>Omphalotaceae</taxon>
        <taxon>Collybiopsis</taxon>
    </lineage>
</organism>
<evidence type="ECO:0000259" key="10">
    <source>
        <dbReference type="PROSITE" id="PS51847"/>
    </source>
</evidence>
<dbReference type="Proteomes" id="UP000518752">
    <property type="component" value="Unassembled WGS sequence"/>
</dbReference>
<feature type="topological domain" description="Lumenal" evidence="8">
    <location>
        <begin position="1"/>
        <end position="16"/>
    </location>
</feature>
<keyword evidence="6" id="KW-0446">Lipid-binding</keyword>
<name>A0A8H5HGF0_9AGAR</name>
<dbReference type="InterPro" id="IPR031468">
    <property type="entry name" value="SMP_LBD"/>
</dbReference>
<evidence type="ECO:0000256" key="8">
    <source>
        <dbReference type="HAMAP-Rule" id="MF_03103"/>
    </source>
</evidence>
<comment type="function">
    <text evidence="8">Component of the ERMES/MDM complex, which serves as a molecular tether to connect the endoplasmic reticulum (ER) and mitochondria. Components of this complex are involved in the control of mitochondrial shape and protein biogenesis, and function in nonvesicular lipid trafficking between the ER and mitochondria. The MDM12-MMM1 subcomplex functions in the major beta-barrel assembly pathway that is responsible for biogenesis of all outer membrane beta-barrel proteins, and acts in a late step after the SAM complex. The MDM10-MDM12-MMM1 subcomplex further acts in the TOM40-specific pathway after the action of the MDM12-MMM1 complex. Essential for establishing and maintaining the structure of mitochondria and maintenance of mtDNA nucleoids.</text>
</comment>
<evidence type="ECO:0000256" key="5">
    <source>
        <dbReference type="ARBA" id="ARBA00023055"/>
    </source>
</evidence>
<dbReference type="OrthoDB" id="5599157at2759"/>
<dbReference type="GO" id="GO:0008289">
    <property type="term" value="F:lipid binding"/>
    <property type="evidence" value="ECO:0007669"/>
    <property type="project" value="UniProtKB-KW"/>
</dbReference>